<dbReference type="EMBL" id="JAPFFF010000005">
    <property type="protein sequence ID" value="KAK8890427.1"/>
    <property type="molecule type" value="Genomic_DNA"/>
</dbReference>
<dbReference type="InterPro" id="IPR011989">
    <property type="entry name" value="ARM-like"/>
</dbReference>
<gene>
    <name evidence="1" type="ORF">M9Y10_035203</name>
</gene>
<organism evidence="1 2">
    <name type="scientific">Tritrichomonas musculus</name>
    <dbReference type="NCBI Taxonomy" id="1915356"/>
    <lineage>
        <taxon>Eukaryota</taxon>
        <taxon>Metamonada</taxon>
        <taxon>Parabasalia</taxon>
        <taxon>Tritrichomonadida</taxon>
        <taxon>Tritrichomonadidae</taxon>
        <taxon>Tritrichomonas</taxon>
    </lineage>
</organism>
<reference evidence="1 2" key="1">
    <citation type="submission" date="2024-04" db="EMBL/GenBank/DDBJ databases">
        <title>Tritrichomonas musculus Genome.</title>
        <authorList>
            <person name="Alves-Ferreira E."/>
            <person name="Grigg M."/>
            <person name="Lorenzi H."/>
            <person name="Galac M."/>
        </authorList>
    </citation>
    <scope>NUCLEOTIDE SEQUENCE [LARGE SCALE GENOMIC DNA]</scope>
    <source>
        <strain evidence="1 2">EAF2021</strain>
    </source>
</reference>
<name>A0ABR2KHV8_9EUKA</name>
<dbReference type="Proteomes" id="UP001470230">
    <property type="component" value="Unassembled WGS sequence"/>
</dbReference>
<evidence type="ECO:0000313" key="1">
    <source>
        <dbReference type="EMBL" id="KAK8890427.1"/>
    </source>
</evidence>
<protein>
    <submittedName>
        <fullName evidence="1">Uncharacterized protein</fullName>
    </submittedName>
</protein>
<dbReference type="InterPro" id="IPR016024">
    <property type="entry name" value="ARM-type_fold"/>
</dbReference>
<keyword evidence="2" id="KW-1185">Reference proteome</keyword>
<sequence length="478" mass="56186">MDYKFSSIQNLNGNGNENELDVFNQRNGIFFVSNKSQDISFDLLRSFPIVLESMKSIKKEISKLGIDKSCVFSFLKEIDKVIINNSPKPYPNDLAKLFLETLISLVDKSIDEETKIMSLKIINYISISSSEGISMFFTTNAINSILKVISKKNYRFLTMNEKNNYSTKLIYSLAILENLFNCNEQRNKVYHFYIENYLLQILNDLLPDLYSYQAIDYIFSLIKRMLNYSIDLVEDIDEYDFLIPSLIKLIPFAWKVQKKSLECLLIFLKNQKGIQNFVSNNFLNVLYDNISQYSIHYFMKCINIICLHTIYPPFNNLDFYKRLIDFVQATNDKGAHEIFIFFNQVIIKDPNFDQNLLFQAIYNSIKKHNFNYQIECINFTLQIILNNYYNFSNDLMRQIIFYLLDITSELPDECAFNCFRVFQIVLSKQDQISNEILANDEFIELLRDCSSNPDTDEDIFNISSKLLSEYIDDQTNMN</sequence>
<accession>A0ABR2KHV8</accession>
<comment type="caution">
    <text evidence="1">The sequence shown here is derived from an EMBL/GenBank/DDBJ whole genome shotgun (WGS) entry which is preliminary data.</text>
</comment>
<dbReference type="Gene3D" id="1.25.10.10">
    <property type="entry name" value="Leucine-rich Repeat Variant"/>
    <property type="match status" value="1"/>
</dbReference>
<proteinExistence type="predicted"/>
<evidence type="ECO:0000313" key="2">
    <source>
        <dbReference type="Proteomes" id="UP001470230"/>
    </source>
</evidence>
<dbReference type="SUPFAM" id="SSF48371">
    <property type="entry name" value="ARM repeat"/>
    <property type="match status" value="1"/>
</dbReference>